<name>A0A7Y6NKL1_9BURK</name>
<comment type="caution">
    <text evidence="1">The sequence shown here is derived from an EMBL/GenBank/DDBJ whole genome shotgun (WGS) entry which is preliminary data.</text>
</comment>
<dbReference type="NCBIfam" id="TIGR02742">
    <property type="entry name" value="TrbC_Ftype"/>
    <property type="match status" value="1"/>
</dbReference>
<sequence>MWATDRASFIGRTLVAGVAVLLLARSVLGAPATPPAVTDADIERARQQHRMPTEAELARVPIPGAPRIENLPQPVTRMPIDLEAISRGFDLQNGAQTTAIGPGKRGPKVLIFVSFAMPEATLQRLVDQASGAGATLVLRGLINGSIRDTVTRMQALIGSRRVAVQIDPEAFDRHGITRTPTFVLVMDGAGAEACASRVCGSSRQFAKVAGDVTLDHAMQYLNQDSRASVRTKR</sequence>
<gene>
    <name evidence="1" type="primary">trbC</name>
    <name evidence="1" type="ORF">HQN59_04000</name>
</gene>
<reference evidence="1 2" key="1">
    <citation type="submission" date="2020-06" db="EMBL/GenBank/DDBJ databases">
        <title>Schlegella sp. ID0723 isolated from air conditioner.</title>
        <authorList>
            <person name="Kim D.Y."/>
            <person name="Kim D.-U."/>
        </authorList>
    </citation>
    <scope>NUCLEOTIDE SEQUENCE [LARGE SCALE GENOMIC DNA]</scope>
    <source>
        <strain evidence="1 2">ID0723</strain>
    </source>
</reference>
<dbReference type="Pfam" id="PF09673">
    <property type="entry name" value="TrbC_Ftype"/>
    <property type="match status" value="1"/>
</dbReference>
<accession>A0A7Y6NKL1</accession>
<dbReference type="Proteomes" id="UP000529637">
    <property type="component" value="Unassembled WGS sequence"/>
</dbReference>
<keyword evidence="2" id="KW-1185">Reference proteome</keyword>
<dbReference type="InterPro" id="IPR019106">
    <property type="entry name" value="T4SS_TrbC"/>
</dbReference>
<dbReference type="EMBL" id="JABWMJ010000002">
    <property type="protein sequence ID" value="NUZ04918.1"/>
    <property type="molecule type" value="Genomic_DNA"/>
</dbReference>
<evidence type="ECO:0000313" key="2">
    <source>
        <dbReference type="Proteomes" id="UP000529637"/>
    </source>
</evidence>
<dbReference type="AlphaFoldDB" id="A0A7Y6NKL1"/>
<proteinExistence type="predicted"/>
<dbReference type="InterPro" id="IPR014113">
    <property type="entry name" value="T4SS_TrbC_subgr"/>
</dbReference>
<organism evidence="1 2">
    <name type="scientific">Piscinibacter koreensis</name>
    <dbReference type="NCBI Taxonomy" id="2742824"/>
    <lineage>
        <taxon>Bacteria</taxon>
        <taxon>Pseudomonadati</taxon>
        <taxon>Pseudomonadota</taxon>
        <taxon>Betaproteobacteria</taxon>
        <taxon>Burkholderiales</taxon>
        <taxon>Sphaerotilaceae</taxon>
        <taxon>Piscinibacter</taxon>
    </lineage>
</organism>
<evidence type="ECO:0000313" key="1">
    <source>
        <dbReference type="EMBL" id="NUZ04918.1"/>
    </source>
</evidence>
<protein>
    <submittedName>
        <fullName evidence="1">Type-F conjugative transfer system pilin assembly protein TrbC</fullName>
    </submittedName>
</protein>